<dbReference type="InterPro" id="IPR008166">
    <property type="entry name" value="Glyco_transf_92"/>
</dbReference>
<keyword evidence="8" id="KW-1185">Reference proteome</keyword>
<reference evidence="8" key="1">
    <citation type="submission" date="2015-04" db="EMBL/GenBank/DDBJ databases">
        <authorList>
            <person name="Mushtaq Mamoona"/>
        </authorList>
    </citation>
    <scope>NUCLEOTIDE SEQUENCE [LARGE SCALE GENOMIC DNA]</scope>
    <source>
        <strain evidence="8">AN4859/03</strain>
    </source>
</reference>
<dbReference type="EMBL" id="CVLB01000001">
    <property type="protein sequence ID" value="CRF33638.1"/>
    <property type="molecule type" value="Genomic_DNA"/>
</dbReference>
<dbReference type="InterPro" id="IPR029044">
    <property type="entry name" value="Nucleotide-diphossugar_trans"/>
</dbReference>
<evidence type="ECO:0000256" key="3">
    <source>
        <dbReference type="ARBA" id="ARBA00022679"/>
    </source>
</evidence>
<proteinExistence type="predicted"/>
<organism evidence="7 8">
    <name type="scientific">Brachyspira suanatina</name>
    <dbReference type="NCBI Taxonomy" id="381802"/>
    <lineage>
        <taxon>Bacteria</taxon>
        <taxon>Pseudomonadati</taxon>
        <taxon>Spirochaetota</taxon>
        <taxon>Spirochaetia</taxon>
        <taxon>Brachyspirales</taxon>
        <taxon>Brachyspiraceae</taxon>
        <taxon>Brachyspira</taxon>
    </lineage>
</organism>
<evidence type="ECO:0000256" key="2">
    <source>
        <dbReference type="ARBA" id="ARBA00022676"/>
    </source>
</evidence>
<dbReference type="GO" id="GO:0005737">
    <property type="term" value="C:cytoplasm"/>
    <property type="evidence" value="ECO:0007669"/>
    <property type="project" value="TreeGrafter"/>
</dbReference>
<dbReference type="PANTHER" id="PTHR21461:SF69">
    <property type="entry name" value="GLYCOSYLTRANSFERASE FAMILY 92 PROTEIN"/>
    <property type="match status" value="1"/>
</dbReference>
<dbReference type="PANTHER" id="PTHR21461">
    <property type="entry name" value="GLYCOSYLTRANSFERASE FAMILY 92 PROTEIN"/>
    <property type="match status" value="1"/>
</dbReference>
<dbReference type="OrthoDB" id="1997677at2"/>
<dbReference type="Proteomes" id="UP000043763">
    <property type="component" value="Unassembled WGS sequence"/>
</dbReference>
<evidence type="ECO:0000256" key="5">
    <source>
        <dbReference type="ARBA" id="ARBA00022989"/>
    </source>
</evidence>
<keyword evidence="3 7" id="KW-0808">Transferase</keyword>
<evidence type="ECO:0000313" key="7">
    <source>
        <dbReference type="EMBL" id="CRF33638.1"/>
    </source>
</evidence>
<evidence type="ECO:0000256" key="4">
    <source>
        <dbReference type="ARBA" id="ARBA00022692"/>
    </source>
</evidence>
<name>A0A0G4K7J4_9SPIR</name>
<dbReference type="GO" id="GO:0016757">
    <property type="term" value="F:glycosyltransferase activity"/>
    <property type="evidence" value="ECO:0007669"/>
    <property type="project" value="UniProtKB-KW"/>
</dbReference>
<evidence type="ECO:0000256" key="1">
    <source>
        <dbReference type="ARBA" id="ARBA00004167"/>
    </source>
</evidence>
<keyword evidence="6" id="KW-0472">Membrane</keyword>
<dbReference type="AlphaFoldDB" id="A0A0G4K7J4"/>
<dbReference type="Pfam" id="PF01697">
    <property type="entry name" value="Glyco_transf_92"/>
    <property type="match status" value="1"/>
</dbReference>
<dbReference type="RefSeq" id="WP_048594790.1">
    <property type="nucleotide sequence ID" value="NZ_CVLB01000001.1"/>
</dbReference>
<keyword evidence="2" id="KW-0328">Glycosyltransferase</keyword>
<gene>
    <name evidence="7" type="ORF">BRSU_1572</name>
</gene>
<evidence type="ECO:0000256" key="6">
    <source>
        <dbReference type="ARBA" id="ARBA00023136"/>
    </source>
</evidence>
<evidence type="ECO:0000313" key="8">
    <source>
        <dbReference type="Proteomes" id="UP000043763"/>
    </source>
</evidence>
<accession>A0A0G4K7J4</accession>
<sequence length="312" mass="37517">MFRRIFNIDTINRITWFIPFKQLRNDVRDLLITLLDTYRRTNIIKNRINFPENNKPKDYISILATVKNEAQYIKEWIEYHRIIGVERFYIYDNDSNDNLQEILEPYIKDGIVIYNFFGGIGKQLDIYEDGIDRYGKNTFWMAIIDLDEFIVPVENYDLKDFLKYYEKYPAIAVNWIQFDGNDHIEKPKGLVIENYKRAFKLNHPLNQITKSIVQPKYVMEYLTAHHFQYFNGFAVNENFEYSKERDMPNSVKKIRIHHYATKSLEEYKAKINKKDNDGIIKNDMGIYKAEDSYIDNTIDKYIPELKKRLNMN</sequence>
<protein>
    <submittedName>
        <fullName evidence="7">Glycosyl transferase</fullName>
    </submittedName>
</protein>
<dbReference type="GO" id="GO:0016020">
    <property type="term" value="C:membrane"/>
    <property type="evidence" value="ECO:0007669"/>
    <property type="project" value="UniProtKB-SubCell"/>
</dbReference>
<keyword evidence="5" id="KW-1133">Transmembrane helix</keyword>
<dbReference type="SUPFAM" id="SSF53448">
    <property type="entry name" value="Nucleotide-diphospho-sugar transferases"/>
    <property type="match status" value="1"/>
</dbReference>
<comment type="subcellular location">
    <subcellularLocation>
        <location evidence="1">Membrane</location>
        <topology evidence="1">Single-pass membrane protein</topology>
    </subcellularLocation>
</comment>
<keyword evidence="4" id="KW-0812">Transmembrane</keyword>